<dbReference type="EMBL" id="JBAHYK010000803">
    <property type="protein sequence ID" value="KAL0571203.1"/>
    <property type="molecule type" value="Genomic_DNA"/>
</dbReference>
<protein>
    <submittedName>
        <fullName evidence="1">Uncharacterized protein</fullName>
    </submittedName>
</protein>
<dbReference type="EMBL" id="JBAHYK010000498">
    <property type="protein sequence ID" value="KAL0573500.1"/>
    <property type="molecule type" value="Genomic_DNA"/>
</dbReference>
<keyword evidence="3" id="KW-1185">Reference proteome</keyword>
<organism evidence="1 3">
    <name type="scientific">Marasmius crinis-equi</name>
    <dbReference type="NCBI Taxonomy" id="585013"/>
    <lineage>
        <taxon>Eukaryota</taxon>
        <taxon>Fungi</taxon>
        <taxon>Dikarya</taxon>
        <taxon>Basidiomycota</taxon>
        <taxon>Agaricomycotina</taxon>
        <taxon>Agaricomycetes</taxon>
        <taxon>Agaricomycetidae</taxon>
        <taxon>Agaricales</taxon>
        <taxon>Marasmiineae</taxon>
        <taxon>Marasmiaceae</taxon>
        <taxon>Marasmius</taxon>
    </lineage>
</organism>
<evidence type="ECO:0000313" key="3">
    <source>
        <dbReference type="Proteomes" id="UP001465976"/>
    </source>
</evidence>
<evidence type="ECO:0000313" key="2">
    <source>
        <dbReference type="EMBL" id="KAL0573500.1"/>
    </source>
</evidence>
<comment type="caution">
    <text evidence="1">The sequence shown here is derived from an EMBL/GenBank/DDBJ whole genome shotgun (WGS) entry which is preliminary data.</text>
</comment>
<gene>
    <name evidence="2" type="ORF">V5O48_008453</name>
    <name evidence="1" type="ORF">V5O48_010753</name>
</gene>
<accession>A0ABR3F7T4</accession>
<dbReference type="Proteomes" id="UP001465976">
    <property type="component" value="Unassembled WGS sequence"/>
</dbReference>
<sequence length="267" mass="30703">MDDGRTRFAEMRAPIWNIHLMFYRFHSRYHGTNDFCYETWLTQACHIFEKSGIPREKWKDYVLFGDRIDLSLIPRVEDRHNDRASSLGQPCYLFVLPPPQLPDATPDLYNWYQQENVYCWSFDPDGNSILSPEQSRALGLPSFTRDVLFPSACWKPEVYDLIRLWQKAKGFDPTTTDFARSMGYPILEVNAPDTSRFKDVVEGDGDLAVLQPNAQSHEMADPPISIASSLPCSANSDQSAMDVDVEDCRSCLEDLRFETSDTFMEVD</sequence>
<evidence type="ECO:0000313" key="1">
    <source>
        <dbReference type="EMBL" id="KAL0571203.1"/>
    </source>
</evidence>
<reference evidence="1 3" key="1">
    <citation type="submission" date="2024-02" db="EMBL/GenBank/DDBJ databases">
        <title>A draft genome for the cacao thread blight pathogen Marasmius crinis-equi.</title>
        <authorList>
            <person name="Cohen S.P."/>
            <person name="Baruah I.K."/>
            <person name="Amoako-Attah I."/>
            <person name="Bukari Y."/>
            <person name="Meinhardt L.W."/>
            <person name="Bailey B.A."/>
        </authorList>
    </citation>
    <scope>NUCLEOTIDE SEQUENCE [LARGE SCALE GENOMIC DNA]</scope>
    <source>
        <strain evidence="1 3">GH-76</strain>
    </source>
</reference>
<proteinExistence type="predicted"/>
<name>A0ABR3F7T4_9AGAR</name>